<sequence>MDQVNTQQLMGFIQLFASLFTRQLGQKQLYFNLLIQRLFFLASSSAFQFLLQVVYAIKIFQLKIFCFFQNCFLCKKILSLHYLRLRMYYQITYKYQLLYCY</sequence>
<evidence type="ECO:0000313" key="3">
    <source>
        <dbReference type="Proteomes" id="UP000009168"/>
    </source>
</evidence>
<evidence type="ECO:0000313" key="2">
    <source>
        <dbReference type="EMBL" id="EWS73069.1"/>
    </source>
</evidence>
<dbReference type="InParanoid" id="W7XI76"/>
<name>W7XI76_TETTS</name>
<organism evidence="2 3">
    <name type="scientific">Tetrahymena thermophila (strain SB210)</name>
    <dbReference type="NCBI Taxonomy" id="312017"/>
    <lineage>
        <taxon>Eukaryota</taxon>
        <taxon>Sar</taxon>
        <taxon>Alveolata</taxon>
        <taxon>Ciliophora</taxon>
        <taxon>Intramacronucleata</taxon>
        <taxon>Oligohymenophorea</taxon>
        <taxon>Hymenostomatida</taxon>
        <taxon>Tetrahymenina</taxon>
        <taxon>Tetrahymenidae</taxon>
        <taxon>Tetrahymena</taxon>
    </lineage>
</organism>
<dbReference type="AlphaFoldDB" id="W7XI76"/>
<dbReference type="GeneID" id="24438399"/>
<keyword evidence="1" id="KW-0472">Membrane</keyword>
<keyword evidence="1 2" id="KW-0812">Transmembrane</keyword>
<dbReference type="Proteomes" id="UP000009168">
    <property type="component" value="Unassembled WGS sequence"/>
</dbReference>
<dbReference type="RefSeq" id="XP_012654378.1">
    <property type="nucleotide sequence ID" value="XM_012798924.1"/>
</dbReference>
<keyword evidence="1" id="KW-1133">Transmembrane helix</keyword>
<dbReference type="KEGG" id="tet:TTHERM_000316229"/>
<evidence type="ECO:0000256" key="1">
    <source>
        <dbReference type="SAM" id="Phobius"/>
    </source>
</evidence>
<dbReference type="EMBL" id="GG662605">
    <property type="protein sequence ID" value="EWS73069.1"/>
    <property type="molecule type" value="Genomic_DNA"/>
</dbReference>
<accession>W7XI76</accession>
<feature type="transmembrane region" description="Helical" evidence="1">
    <location>
        <begin position="38"/>
        <end position="57"/>
    </location>
</feature>
<reference evidence="3" key="1">
    <citation type="journal article" date="2006" name="PLoS Biol.">
        <title>Macronuclear genome sequence of the ciliate Tetrahymena thermophila, a model eukaryote.</title>
        <authorList>
            <person name="Eisen J.A."/>
            <person name="Coyne R.S."/>
            <person name="Wu M."/>
            <person name="Wu D."/>
            <person name="Thiagarajan M."/>
            <person name="Wortman J.R."/>
            <person name="Badger J.H."/>
            <person name="Ren Q."/>
            <person name="Amedeo P."/>
            <person name="Jones K.M."/>
            <person name="Tallon L.J."/>
            <person name="Delcher A.L."/>
            <person name="Salzberg S.L."/>
            <person name="Silva J.C."/>
            <person name="Haas B.J."/>
            <person name="Majoros W.H."/>
            <person name="Farzad M."/>
            <person name="Carlton J.M."/>
            <person name="Smith R.K. Jr."/>
            <person name="Garg J."/>
            <person name="Pearlman R.E."/>
            <person name="Karrer K.M."/>
            <person name="Sun L."/>
            <person name="Manning G."/>
            <person name="Elde N.C."/>
            <person name="Turkewitz A.P."/>
            <person name="Asai D.J."/>
            <person name="Wilkes D.E."/>
            <person name="Wang Y."/>
            <person name="Cai H."/>
            <person name="Collins K."/>
            <person name="Stewart B.A."/>
            <person name="Lee S.R."/>
            <person name="Wilamowska K."/>
            <person name="Weinberg Z."/>
            <person name="Ruzzo W.L."/>
            <person name="Wloga D."/>
            <person name="Gaertig J."/>
            <person name="Frankel J."/>
            <person name="Tsao C.-C."/>
            <person name="Gorovsky M.A."/>
            <person name="Keeling P.J."/>
            <person name="Waller R.F."/>
            <person name="Patron N.J."/>
            <person name="Cherry J.M."/>
            <person name="Stover N.A."/>
            <person name="Krieger C.J."/>
            <person name="del Toro C."/>
            <person name="Ryder H.F."/>
            <person name="Williamson S.C."/>
            <person name="Barbeau R.A."/>
            <person name="Hamilton E.P."/>
            <person name="Orias E."/>
        </authorList>
    </citation>
    <scope>NUCLEOTIDE SEQUENCE [LARGE SCALE GENOMIC DNA]</scope>
    <source>
        <strain evidence="3">SB210</strain>
    </source>
</reference>
<proteinExistence type="predicted"/>
<gene>
    <name evidence="2" type="ORF">TTHERM_000316229</name>
</gene>
<protein>
    <submittedName>
        <fullName evidence="2">Transmembrane protein, putative</fullName>
    </submittedName>
</protein>
<keyword evidence="3" id="KW-1185">Reference proteome</keyword>